<dbReference type="KEGG" id="alka:J0B03_05025"/>
<sequence>MQEYWKRNVALIRNLLIIWAAVSYGAVILLGDVLSKISFFGVNLAFWFAHQGSILTFVAIVAFYAWRMGKLDKEFDVEE</sequence>
<protein>
    <submittedName>
        <fullName evidence="3">DUF4212 domain-containing protein</fullName>
    </submittedName>
</protein>
<keyword evidence="4" id="KW-1185">Reference proteome</keyword>
<feature type="transmembrane region" description="Helical" evidence="1">
    <location>
        <begin position="37"/>
        <end position="66"/>
    </location>
</feature>
<name>A0A974XJ11_9FIRM</name>
<dbReference type="NCBIfam" id="TIGR03647">
    <property type="entry name" value="Na_symport_sm"/>
    <property type="match status" value="1"/>
</dbReference>
<organism evidence="3 4">
    <name type="scientific">Alkalibacter rhizosphaerae</name>
    <dbReference type="NCBI Taxonomy" id="2815577"/>
    <lineage>
        <taxon>Bacteria</taxon>
        <taxon>Bacillati</taxon>
        <taxon>Bacillota</taxon>
        <taxon>Clostridia</taxon>
        <taxon>Eubacteriales</taxon>
        <taxon>Eubacteriaceae</taxon>
        <taxon>Alkalibacter</taxon>
    </lineage>
</organism>
<proteinExistence type="predicted"/>
<keyword evidence="1" id="KW-0812">Transmembrane</keyword>
<dbReference type="Proteomes" id="UP000663499">
    <property type="component" value="Chromosome"/>
</dbReference>
<evidence type="ECO:0000259" key="2">
    <source>
        <dbReference type="Pfam" id="PF13937"/>
    </source>
</evidence>
<dbReference type="AlphaFoldDB" id="A0A974XJ11"/>
<feature type="transmembrane region" description="Helical" evidence="1">
    <location>
        <begin position="12"/>
        <end position="31"/>
    </location>
</feature>
<keyword evidence="1" id="KW-1133">Transmembrane helix</keyword>
<dbReference type="Pfam" id="PF13937">
    <property type="entry name" value="DUF4212"/>
    <property type="match status" value="1"/>
</dbReference>
<evidence type="ECO:0000313" key="4">
    <source>
        <dbReference type="Proteomes" id="UP000663499"/>
    </source>
</evidence>
<accession>A0A974XJ11</accession>
<evidence type="ECO:0000256" key="1">
    <source>
        <dbReference type="SAM" id="Phobius"/>
    </source>
</evidence>
<feature type="domain" description="Sodium symporter small subunit" evidence="2">
    <location>
        <begin position="2"/>
        <end position="78"/>
    </location>
</feature>
<dbReference type="InterPro" id="IPR019886">
    <property type="entry name" value="Na_symporter_ssu"/>
</dbReference>
<dbReference type="EMBL" id="CP071444">
    <property type="protein sequence ID" value="QSX09660.1"/>
    <property type="molecule type" value="Genomic_DNA"/>
</dbReference>
<evidence type="ECO:0000313" key="3">
    <source>
        <dbReference type="EMBL" id="QSX09660.1"/>
    </source>
</evidence>
<reference evidence="3" key="1">
    <citation type="submission" date="2021-03" db="EMBL/GenBank/DDBJ databases">
        <title>Alkalibacter marinus sp. nov., isolated from tidal flat sediment.</title>
        <authorList>
            <person name="Namirimu T."/>
            <person name="Yang J.-A."/>
            <person name="Yang S.-H."/>
            <person name="Kim Y.-J."/>
            <person name="Kwon K.K."/>
        </authorList>
    </citation>
    <scope>NUCLEOTIDE SEQUENCE</scope>
    <source>
        <strain evidence="3">ES005</strain>
    </source>
</reference>
<keyword evidence="1" id="KW-0472">Membrane</keyword>
<gene>
    <name evidence="3" type="ORF">J0B03_05025</name>
</gene>